<dbReference type="AlphaFoldDB" id="A0AAJ1IED1"/>
<dbReference type="PROSITE" id="PS50111">
    <property type="entry name" value="CHEMOTAXIS_TRANSDUC_2"/>
    <property type="match status" value="1"/>
</dbReference>
<dbReference type="InterPro" id="IPR003660">
    <property type="entry name" value="HAMP_dom"/>
</dbReference>
<comment type="similarity">
    <text evidence="1">Belongs to the hemerythrin family.</text>
</comment>
<reference evidence="10 11" key="1">
    <citation type="submission" date="2022-12" db="EMBL/GenBank/DDBJ databases">
        <title>Metagenome assembled genome from gulf of manar.</title>
        <authorList>
            <person name="Kohli P."/>
            <person name="Pk S."/>
            <person name="Venkata Ramana C."/>
            <person name="Sasikala C."/>
        </authorList>
    </citation>
    <scope>NUCLEOTIDE SEQUENCE [LARGE SCALE GENOMIC DNA]</scope>
    <source>
        <strain evidence="10">JB008</strain>
    </source>
</reference>
<dbReference type="PANTHER" id="PTHR32089">
    <property type="entry name" value="METHYL-ACCEPTING CHEMOTAXIS PROTEIN MCPB"/>
    <property type="match status" value="1"/>
</dbReference>
<dbReference type="Gene3D" id="6.10.340.10">
    <property type="match status" value="1"/>
</dbReference>
<evidence type="ECO:0000259" key="9">
    <source>
        <dbReference type="PROSITE" id="PS50885"/>
    </source>
</evidence>
<dbReference type="NCBIfam" id="TIGR02481">
    <property type="entry name" value="hemeryth_dom"/>
    <property type="match status" value="1"/>
</dbReference>
<dbReference type="PROSITE" id="PS50885">
    <property type="entry name" value="HAMP"/>
    <property type="match status" value="1"/>
</dbReference>
<dbReference type="SUPFAM" id="SSF47188">
    <property type="entry name" value="Hemerythrin-like"/>
    <property type="match status" value="1"/>
</dbReference>
<dbReference type="GO" id="GO:0046872">
    <property type="term" value="F:metal ion binding"/>
    <property type="evidence" value="ECO:0007669"/>
    <property type="project" value="UniProtKB-KW"/>
</dbReference>
<dbReference type="CDD" id="cd06225">
    <property type="entry name" value="HAMP"/>
    <property type="match status" value="1"/>
</dbReference>
<keyword evidence="2" id="KW-0479">Metal-binding</keyword>
<dbReference type="Pfam" id="PF00672">
    <property type="entry name" value="HAMP"/>
    <property type="match status" value="1"/>
</dbReference>
<dbReference type="Gene3D" id="1.20.120.50">
    <property type="entry name" value="Hemerythrin-like"/>
    <property type="match status" value="1"/>
</dbReference>
<protein>
    <submittedName>
        <fullName evidence="10">Bacteriohemerythrin</fullName>
    </submittedName>
</protein>
<accession>A0AAJ1IED1</accession>
<gene>
    <name evidence="10" type="ORF">PQJ61_07600</name>
</gene>
<dbReference type="InterPro" id="IPR012312">
    <property type="entry name" value="Hemerythrin-like"/>
</dbReference>
<feature type="transmembrane region" description="Helical" evidence="7">
    <location>
        <begin position="9"/>
        <end position="28"/>
    </location>
</feature>
<comment type="caution">
    <text evidence="10">The sequence shown here is derived from an EMBL/GenBank/DDBJ whole genome shotgun (WGS) entry which is preliminary data.</text>
</comment>
<keyword evidence="7" id="KW-1133">Transmembrane helix</keyword>
<evidence type="ECO:0000256" key="4">
    <source>
        <dbReference type="ARBA" id="ARBA00023224"/>
    </source>
</evidence>
<proteinExistence type="inferred from homology"/>
<dbReference type="InterPro" id="IPR004089">
    <property type="entry name" value="MCPsignal_dom"/>
</dbReference>
<dbReference type="Gene3D" id="1.10.287.950">
    <property type="entry name" value="Methyl-accepting chemotaxis protein"/>
    <property type="match status" value="1"/>
</dbReference>
<feature type="domain" description="HAMP" evidence="9">
    <location>
        <begin position="200"/>
        <end position="254"/>
    </location>
</feature>
<feature type="transmembrane region" description="Helical" evidence="7">
    <location>
        <begin position="178"/>
        <end position="200"/>
    </location>
</feature>
<dbReference type="PROSITE" id="PS00550">
    <property type="entry name" value="HEMERYTHRINS"/>
    <property type="match status" value="1"/>
</dbReference>
<dbReference type="InterPro" id="IPR012827">
    <property type="entry name" value="Hemerythrin_metal-bd"/>
</dbReference>
<name>A0AAJ1IED1_9SPIO</name>
<feature type="domain" description="Methyl-accepting transducer" evidence="8">
    <location>
        <begin position="301"/>
        <end position="523"/>
    </location>
</feature>
<dbReference type="CDD" id="cd12107">
    <property type="entry name" value="Hemerythrin"/>
    <property type="match status" value="1"/>
</dbReference>
<dbReference type="EMBL" id="JAQQAL010000015">
    <property type="protein sequence ID" value="MDC7226614.1"/>
    <property type="molecule type" value="Genomic_DNA"/>
</dbReference>
<evidence type="ECO:0000259" key="8">
    <source>
        <dbReference type="PROSITE" id="PS50111"/>
    </source>
</evidence>
<dbReference type="NCBIfam" id="NF033749">
    <property type="entry name" value="bact_hemeryth"/>
    <property type="match status" value="1"/>
</dbReference>
<dbReference type="Pfam" id="PF01814">
    <property type="entry name" value="Hemerythrin"/>
    <property type="match status" value="1"/>
</dbReference>
<sequence>MKFTIRTKLGLSNAIFVIGIIIFVIFNLNRISINSETLMKLEALDSQSFLLKDLNIELTNTLQYLTISSLTQDAQQLRAAEQSKALIDKALEELGSLYPADSTAVISLKTSLDAFFDAGLEMQAVYDASAAEGVQISNELTAMKMAIGEELTGIAEAVTDDRNQIIDQYHNTLDSTSLIVILYGFFIILLVTALSVFISLKISKPIRKASDSMKELATSRGDLSVRLPISTNDEIKEMIVWFNSFVEKLMNMLVSIKTLIEKNDLVGNSLSNSSKDSAESVSQIVKSMEDMLDGTYKLDESIASASSSVEEIMQSISSLVKQVEHQFEAIEKSSSSTEQIMASVNNVAKITETRLSTMEELVELIRDGGEKVSDTNSIIQEIQKNADKMMDMADIINNISSQTNLLSMNASIEAAHAGDAGKGFAVVADEIRKLSEDTGTNASMIAQTLKSTTDKIHEATTMGSSSEKAFEVINDEVNHFSDALQEVSLSMNELSMASNDILSSISTLMSTSEVVKNASSEMKQGSDETLSSIQHMQEVSAASMQSIKVVSELTTQLNKLSLFISSFGNQNKYNSTLLISEIQNFKVDGYNRDEFTVKDAGIDWSDVLLVKIEAMDNEHKELFNRINTLLENLLKGADSMELAALTTSIIEYTDYHFREEEEMLASYNYATLEDHKKLHAIYEDELKNIKRNLEDGRFDALYLIHIQEKMVIWLVEHIARVDRKYGEYINSLTQPE</sequence>
<evidence type="ECO:0000313" key="10">
    <source>
        <dbReference type="EMBL" id="MDC7226614.1"/>
    </source>
</evidence>
<dbReference type="InterPro" id="IPR016131">
    <property type="entry name" value="Haemerythrin_Fe_BS"/>
</dbReference>
<dbReference type="InterPro" id="IPR035938">
    <property type="entry name" value="Hemerythrin-like_sf"/>
</dbReference>
<dbReference type="Pfam" id="PF00015">
    <property type="entry name" value="MCPsignal"/>
    <property type="match status" value="1"/>
</dbReference>
<evidence type="ECO:0000256" key="7">
    <source>
        <dbReference type="SAM" id="Phobius"/>
    </source>
</evidence>
<dbReference type="SMART" id="SM00304">
    <property type="entry name" value="HAMP"/>
    <property type="match status" value="1"/>
</dbReference>
<evidence type="ECO:0000256" key="2">
    <source>
        <dbReference type="ARBA" id="ARBA00022723"/>
    </source>
</evidence>
<dbReference type="GO" id="GO:0007165">
    <property type="term" value="P:signal transduction"/>
    <property type="evidence" value="ECO:0007669"/>
    <property type="project" value="UniProtKB-KW"/>
</dbReference>
<comment type="similarity">
    <text evidence="5">Belongs to the methyl-accepting chemotaxis (MCP) protein family.</text>
</comment>
<dbReference type="GO" id="GO:0016020">
    <property type="term" value="C:membrane"/>
    <property type="evidence" value="ECO:0007669"/>
    <property type="project" value="InterPro"/>
</dbReference>
<keyword evidence="4 6" id="KW-0807">Transducer</keyword>
<evidence type="ECO:0000313" key="11">
    <source>
        <dbReference type="Proteomes" id="UP001221217"/>
    </source>
</evidence>
<evidence type="ECO:0000256" key="6">
    <source>
        <dbReference type="PROSITE-ProRule" id="PRU00284"/>
    </source>
</evidence>
<keyword evidence="7" id="KW-0472">Membrane</keyword>
<evidence type="ECO:0000256" key="3">
    <source>
        <dbReference type="ARBA" id="ARBA00023004"/>
    </source>
</evidence>
<dbReference type="SUPFAM" id="SSF58104">
    <property type="entry name" value="Methyl-accepting chemotaxis protein (MCP) signaling domain"/>
    <property type="match status" value="1"/>
</dbReference>
<keyword evidence="7" id="KW-0812">Transmembrane</keyword>
<evidence type="ECO:0000256" key="1">
    <source>
        <dbReference type="ARBA" id="ARBA00010587"/>
    </source>
</evidence>
<dbReference type="PANTHER" id="PTHR32089:SF112">
    <property type="entry name" value="LYSOZYME-LIKE PROTEIN-RELATED"/>
    <property type="match status" value="1"/>
</dbReference>
<keyword evidence="3" id="KW-0408">Iron</keyword>
<dbReference type="SMART" id="SM00283">
    <property type="entry name" value="MA"/>
    <property type="match status" value="1"/>
</dbReference>
<dbReference type="Proteomes" id="UP001221217">
    <property type="component" value="Unassembled WGS sequence"/>
</dbReference>
<evidence type="ECO:0000256" key="5">
    <source>
        <dbReference type="ARBA" id="ARBA00029447"/>
    </source>
</evidence>
<organism evidence="10 11">
    <name type="scientific">Candidatus Thalassospirochaeta sargassi</name>
    <dbReference type="NCBI Taxonomy" id="3119039"/>
    <lineage>
        <taxon>Bacteria</taxon>
        <taxon>Pseudomonadati</taxon>
        <taxon>Spirochaetota</taxon>
        <taxon>Spirochaetia</taxon>
        <taxon>Spirochaetales</taxon>
        <taxon>Spirochaetaceae</taxon>
        <taxon>Candidatus Thalassospirochaeta</taxon>
    </lineage>
</organism>